<feature type="domain" description="BFD-like [2Fe-2S]-binding" evidence="9">
    <location>
        <begin position="2"/>
        <end position="50"/>
    </location>
</feature>
<organism evidence="10 11">
    <name type="scientific">Mycobacterium paraterrae</name>
    <dbReference type="NCBI Taxonomy" id="577492"/>
    <lineage>
        <taxon>Bacteria</taxon>
        <taxon>Bacillati</taxon>
        <taxon>Actinomycetota</taxon>
        <taxon>Actinomycetes</taxon>
        <taxon>Mycobacteriales</taxon>
        <taxon>Mycobacteriaceae</taxon>
        <taxon>Mycobacterium</taxon>
    </lineage>
</organism>
<dbReference type="InterPro" id="IPR052371">
    <property type="entry name" value="BFD-associated_ferredoxin"/>
</dbReference>
<comment type="similarity">
    <text evidence="8">Belongs to the Bfd family.</text>
</comment>
<gene>
    <name evidence="10" type="ORF">MKK62_09465</name>
</gene>
<dbReference type="InterPro" id="IPR007419">
    <property type="entry name" value="BFD-like_2Fe2S-bd_dom"/>
</dbReference>
<dbReference type="RefSeq" id="WP_240263194.1">
    <property type="nucleotide sequence ID" value="NZ_CP092488.2"/>
</dbReference>
<accession>A0ABY3VS51</accession>
<evidence type="ECO:0000259" key="9">
    <source>
        <dbReference type="Pfam" id="PF04324"/>
    </source>
</evidence>
<proteinExistence type="inferred from homology"/>
<evidence type="ECO:0000313" key="10">
    <source>
        <dbReference type="EMBL" id="UMB71443.1"/>
    </source>
</evidence>
<dbReference type="Pfam" id="PF04324">
    <property type="entry name" value="Fer2_BFD"/>
    <property type="match status" value="1"/>
</dbReference>
<name>A0ABY3VS51_9MYCO</name>
<reference evidence="10" key="1">
    <citation type="submission" date="2022-08" db="EMBL/GenBank/DDBJ databases">
        <title>Whole genome sequencing of non-tuberculosis mycobacteria type-strains.</title>
        <authorList>
            <person name="Igarashi Y."/>
            <person name="Osugi A."/>
            <person name="Mitarai S."/>
        </authorList>
    </citation>
    <scope>NUCLEOTIDE SEQUENCE</scope>
    <source>
        <strain evidence="10">DSM 45127</strain>
    </source>
</reference>
<keyword evidence="1" id="KW-0813">Transport</keyword>
<dbReference type="Gene3D" id="1.10.10.1100">
    <property type="entry name" value="BFD-like [2Fe-2S]-binding domain"/>
    <property type="match status" value="1"/>
</dbReference>
<evidence type="ECO:0000256" key="6">
    <source>
        <dbReference type="ARBA" id="ARBA00023014"/>
    </source>
</evidence>
<keyword evidence="5" id="KW-0408">Iron</keyword>
<keyword evidence="6" id="KW-0411">Iron-sulfur</keyword>
<keyword evidence="3" id="KW-0479">Metal-binding</keyword>
<sequence>MYVCLCCGITNQAVVDAVVAGATTCKQVATACQAGSECGRCSRTIRSIIDATHPTTRTSPKGSSS</sequence>
<dbReference type="InterPro" id="IPR041854">
    <property type="entry name" value="BFD-like_2Fe2S-bd_dom_sf"/>
</dbReference>
<dbReference type="PANTHER" id="PTHR37424:SF1">
    <property type="entry name" value="BACTERIOFERRITIN-ASSOCIATED FERREDOXIN"/>
    <property type="match status" value="1"/>
</dbReference>
<evidence type="ECO:0000313" key="11">
    <source>
        <dbReference type="Proteomes" id="UP001055336"/>
    </source>
</evidence>
<keyword evidence="11" id="KW-1185">Reference proteome</keyword>
<protein>
    <recommendedName>
        <fullName evidence="7">Bacterioferritin-associated ferredoxin</fullName>
    </recommendedName>
</protein>
<dbReference type="PANTHER" id="PTHR37424">
    <property type="entry name" value="BACTERIOFERRITIN-ASSOCIATED FERREDOXIN"/>
    <property type="match status" value="1"/>
</dbReference>
<evidence type="ECO:0000256" key="2">
    <source>
        <dbReference type="ARBA" id="ARBA00022714"/>
    </source>
</evidence>
<evidence type="ECO:0000256" key="3">
    <source>
        <dbReference type="ARBA" id="ARBA00022723"/>
    </source>
</evidence>
<dbReference type="Proteomes" id="UP001055336">
    <property type="component" value="Chromosome"/>
</dbReference>
<keyword evidence="4" id="KW-0249">Electron transport</keyword>
<keyword evidence="2" id="KW-0001">2Fe-2S</keyword>
<evidence type="ECO:0000256" key="8">
    <source>
        <dbReference type="ARBA" id="ARBA00046332"/>
    </source>
</evidence>
<evidence type="ECO:0000256" key="1">
    <source>
        <dbReference type="ARBA" id="ARBA00022448"/>
    </source>
</evidence>
<dbReference type="EMBL" id="CP092488">
    <property type="protein sequence ID" value="UMB71443.1"/>
    <property type="molecule type" value="Genomic_DNA"/>
</dbReference>
<evidence type="ECO:0000256" key="7">
    <source>
        <dbReference type="ARBA" id="ARBA00039386"/>
    </source>
</evidence>
<evidence type="ECO:0000256" key="5">
    <source>
        <dbReference type="ARBA" id="ARBA00023004"/>
    </source>
</evidence>
<evidence type="ECO:0000256" key="4">
    <source>
        <dbReference type="ARBA" id="ARBA00022982"/>
    </source>
</evidence>